<protein>
    <submittedName>
        <fullName evidence="4">Glycosyltransferase involved in cell wall bisynthesis</fullName>
    </submittedName>
</protein>
<dbReference type="GO" id="GO:1901137">
    <property type="term" value="P:carbohydrate derivative biosynthetic process"/>
    <property type="evidence" value="ECO:0007669"/>
    <property type="project" value="UniProtKB-ARBA"/>
</dbReference>
<dbReference type="GO" id="GO:0016757">
    <property type="term" value="F:glycosyltransferase activity"/>
    <property type="evidence" value="ECO:0007669"/>
    <property type="project" value="UniProtKB-KW"/>
</dbReference>
<dbReference type="Proteomes" id="UP000198589">
    <property type="component" value="Unassembled WGS sequence"/>
</dbReference>
<dbReference type="Pfam" id="PF13439">
    <property type="entry name" value="Glyco_transf_4"/>
    <property type="match status" value="1"/>
</dbReference>
<dbReference type="STRING" id="1798228.SAMN05216574_11952"/>
<keyword evidence="1" id="KW-0328">Glycosyltransferase</keyword>
<keyword evidence="2 4" id="KW-0808">Transferase</keyword>
<dbReference type="InterPro" id="IPR050194">
    <property type="entry name" value="Glycosyltransferase_grp1"/>
</dbReference>
<organism evidence="4 5">
    <name type="scientific">Blastococcus tunisiensis</name>
    <dbReference type="NCBI Taxonomy" id="1798228"/>
    <lineage>
        <taxon>Bacteria</taxon>
        <taxon>Bacillati</taxon>
        <taxon>Actinomycetota</taxon>
        <taxon>Actinomycetes</taxon>
        <taxon>Geodermatophilales</taxon>
        <taxon>Geodermatophilaceae</taxon>
        <taxon>Blastococcus</taxon>
    </lineage>
</organism>
<dbReference type="InterPro" id="IPR028098">
    <property type="entry name" value="Glyco_trans_4-like_N"/>
</dbReference>
<keyword evidence="5" id="KW-1185">Reference proteome</keyword>
<dbReference type="SUPFAM" id="SSF53756">
    <property type="entry name" value="UDP-Glycosyltransferase/glycogen phosphorylase"/>
    <property type="match status" value="1"/>
</dbReference>
<gene>
    <name evidence="4" type="ORF">SAMN05216574_11952</name>
</gene>
<feature type="domain" description="Glycosyltransferase subfamily 4-like N-terminal" evidence="3">
    <location>
        <begin position="27"/>
        <end position="178"/>
    </location>
</feature>
<evidence type="ECO:0000256" key="1">
    <source>
        <dbReference type="ARBA" id="ARBA00022676"/>
    </source>
</evidence>
<dbReference type="PANTHER" id="PTHR45947:SF3">
    <property type="entry name" value="SULFOQUINOVOSYL TRANSFERASE SQD2"/>
    <property type="match status" value="1"/>
</dbReference>
<dbReference type="AlphaFoldDB" id="A0A1I2K2W0"/>
<dbReference type="Gene3D" id="3.40.50.2000">
    <property type="entry name" value="Glycogen Phosphorylase B"/>
    <property type="match status" value="2"/>
</dbReference>
<evidence type="ECO:0000256" key="2">
    <source>
        <dbReference type="ARBA" id="ARBA00022679"/>
    </source>
</evidence>
<dbReference type="PANTHER" id="PTHR45947">
    <property type="entry name" value="SULFOQUINOVOSYL TRANSFERASE SQD2"/>
    <property type="match status" value="1"/>
</dbReference>
<sequence>MKQRTGRILHVAAVDFTAAKLLAPQLDQLAARGYDVHVACGRTSETHWARLSPFATHDVRFPRSASPSKMLMAAGGLVRLVRRIRPALLHLHTPAAALPVRLLPRPAWAGDMKIAYTVHGFSHQWPPRGAAETVVQRLEKRLARRTDLMLFQSEEDLVEASVRRYHGPLVLLGNGVQDEWFDIPFPEKNGNGTFRLVFVGRLVREKGILDLLQAIRGVAGLHLDVVGDALPSDRDGVAGEVRRLAAACGTGAVTLHGMAEPATVRALLGSAHALSLPSYREGVPRSVIEALAAGRPVIASEIRGNRELVRHGDNGLLHRPGDVAGLRQAVVTLRDLDPVEYERMATAARRSADPERRETAVYERLVRAYEALGVVP</sequence>
<reference evidence="5" key="1">
    <citation type="submission" date="2016-10" db="EMBL/GenBank/DDBJ databases">
        <authorList>
            <person name="Varghese N."/>
            <person name="Submissions S."/>
        </authorList>
    </citation>
    <scope>NUCLEOTIDE SEQUENCE [LARGE SCALE GENOMIC DNA]</scope>
    <source>
        <strain evidence="5">DSM 46838</strain>
    </source>
</reference>
<dbReference type="EMBL" id="FOND01000019">
    <property type="protein sequence ID" value="SFF61545.1"/>
    <property type="molecule type" value="Genomic_DNA"/>
</dbReference>
<accession>A0A1I2K2W0</accession>
<proteinExistence type="predicted"/>
<name>A0A1I2K2W0_9ACTN</name>
<evidence type="ECO:0000259" key="3">
    <source>
        <dbReference type="Pfam" id="PF13439"/>
    </source>
</evidence>
<dbReference type="Pfam" id="PF13692">
    <property type="entry name" value="Glyco_trans_1_4"/>
    <property type="match status" value="1"/>
</dbReference>
<evidence type="ECO:0000313" key="5">
    <source>
        <dbReference type="Proteomes" id="UP000198589"/>
    </source>
</evidence>
<evidence type="ECO:0000313" key="4">
    <source>
        <dbReference type="EMBL" id="SFF61545.1"/>
    </source>
</evidence>